<feature type="compositionally biased region" description="Acidic residues" evidence="2">
    <location>
        <begin position="71"/>
        <end position="82"/>
    </location>
</feature>
<evidence type="ECO:0000256" key="2">
    <source>
        <dbReference type="SAM" id="MobiDB-lite"/>
    </source>
</evidence>
<feature type="region of interest" description="Disordered" evidence="2">
    <location>
        <begin position="840"/>
        <end position="901"/>
    </location>
</feature>
<sequence length="1495" mass="167516">MSRFTMPPNLGLKGRLARMFLDFLDEHGDYRTQLEEAAARAAAASASSLLAKDREGRRKKRRRGRFGLGGEVDDEDEDDEEEMELVYQQQAPNPNQLPEDPYEQIQFYIRTFRQRTSEQFQEQLELTKLQVQNWMHDELHHPVRVPLFSLSLMMLCALSMEEAKGQVPKAAAYSRHTGQKVHCCQLSPSAIPQGRVMGEYTPTGKLELEKLNEKALKAEEAALASMRPYQRKKYERLQKFEKVGERIVTVWLMVGMAASACCALISVGRLYGYSSEGNNSIMTNGDTEQLDGFIYSIDGPTDDDGYPKSVRNVAEENYAECLFEAESRGVVDPTTECDVNAFFEAAAKEKQEEGSDVLLSPFRKKILDFLTNNTRLPPAFANYLATLPTQTIAYLSSLFSFFLFLLSHYISHKIHVAALQNDPMKHFVATATDNTIKADGTVEAKKGETEAQRKRRERMLQQERYKAQMAQLAMEAKQRVEERRRRLEGEEAVKKEQEEVEAKQKEEMDETVKMHSRQFMMLKAGVPEGAILNSFLAEGIEEEEGKEILEKLTAIKAKRAEEARKAEEEEEIRRKKLADEEKDKERVIAERLRLMRQGSLGSSSLKKPPQPLPRTLSQPAFVRQKTDGSATSAAKTDSKTSYSASLRKSLPIASTSAVNACNEVASSPTSSIATASTTNTATSSKREDPTFAKGKMLGDIGKANLGLLRKTQAPGSVGVKVISSEGPNPERANIDSTPLETKRVWDKDSKSWVSTTPQKSNVTPAVKSNLIELRKDTDEEEKKGEDGENDISLAHLTAPDADAIDLDESPIPPLLTRISSPSADFVGSEMTAMLSNPLESFETPSGWARRPTARDIQAQIEAVEADDDEEDEDDEDEEETIEHEAQDLHLGPNAFYSPGFDQAIRNSNASWDRRPSSRDIMARIKEAEQLESKFAEMEEDRKRAAMIRSRSASKLRGEQLGIISEDQNIEPTTSFEVRRKARTAGDDDSEISELSVTTYEENPLDLSRGRTIPQALFLRQDSGNAKVPYSPALTSSPGLGFLHSKGTQNEKAQHMLRMADKGELQIPPLPVIHSSNNLKGLNDESSSTVKSDNASGKNAKSIDAMDGSCNDEGKEETEEEKLRRQRAEKRAKKMEEMAAKRNAGEDDGASVSGLSMLRRRRKKKSENEEHGVVAQPEDVAAEEASKDEASADAAKEETEEEKLRRQRAEKRAKKMEEMAAKRNAGKDDDTAVSGISKHLRLRRKKSALAASAISAEEKAKNDWSSSIFKRILNAEQTQKAREANIAMKRTIEEMDEQVQRIRENQKNLEKRAKKFAAKAERFHKLREEGASIDDDNSVVSSTSRIRRRRTRKSTSKPLAAQVEETSHLLSEVQEDDGSSFWCNQIFQHVLSADQNKWKTSLFNSVLTSEGKRALRLEMEALVENQRALAEARIEKERQNELRAKKMDKIQQSRRAWDEENISPDASPAAPGEGSSMKKMRDRRRKAALAKKAAQS</sequence>
<feature type="coiled-coil region" evidence="1">
    <location>
        <begin position="1273"/>
        <end position="1318"/>
    </location>
</feature>
<organism evidence="3 4">
    <name type="scientific">Cyclotella cryptica</name>
    <dbReference type="NCBI Taxonomy" id="29204"/>
    <lineage>
        <taxon>Eukaryota</taxon>
        <taxon>Sar</taxon>
        <taxon>Stramenopiles</taxon>
        <taxon>Ochrophyta</taxon>
        <taxon>Bacillariophyta</taxon>
        <taxon>Coscinodiscophyceae</taxon>
        <taxon>Thalassiosirophycidae</taxon>
        <taxon>Stephanodiscales</taxon>
        <taxon>Stephanodiscaceae</taxon>
        <taxon>Cyclotella</taxon>
    </lineage>
</organism>
<feature type="compositionally biased region" description="Basic residues" evidence="2">
    <location>
        <begin position="1477"/>
        <end position="1488"/>
    </location>
</feature>
<evidence type="ECO:0000313" key="4">
    <source>
        <dbReference type="Proteomes" id="UP001516023"/>
    </source>
</evidence>
<comment type="caution">
    <text evidence="3">The sequence shown here is derived from an EMBL/GenBank/DDBJ whole genome shotgun (WGS) entry which is preliminary data.</text>
</comment>
<dbReference type="Proteomes" id="UP001516023">
    <property type="component" value="Unassembled WGS sequence"/>
</dbReference>
<name>A0ABD3PAK4_9STRA</name>
<feature type="compositionally biased region" description="Acidic residues" evidence="2">
    <location>
        <begin position="863"/>
        <end position="881"/>
    </location>
</feature>
<feature type="compositionally biased region" description="Low complexity" evidence="2">
    <location>
        <begin position="665"/>
        <end position="683"/>
    </location>
</feature>
<feature type="region of interest" description="Disordered" evidence="2">
    <location>
        <begin position="719"/>
        <end position="808"/>
    </location>
</feature>
<feature type="compositionally biased region" description="Basic and acidic residues" evidence="2">
    <location>
        <begin position="740"/>
        <end position="750"/>
    </location>
</feature>
<feature type="compositionally biased region" description="Basic and acidic residues" evidence="2">
    <location>
        <begin position="1183"/>
        <end position="1196"/>
    </location>
</feature>
<feature type="compositionally biased region" description="Basic and acidic residues" evidence="2">
    <location>
        <begin position="1442"/>
        <end position="1457"/>
    </location>
</feature>
<feature type="compositionally biased region" description="Basic and acidic residues" evidence="2">
    <location>
        <begin position="1133"/>
        <end position="1144"/>
    </location>
</feature>
<evidence type="ECO:0000313" key="3">
    <source>
        <dbReference type="EMBL" id="KAL3784804.1"/>
    </source>
</evidence>
<feature type="region of interest" description="Disordered" evidence="2">
    <location>
        <begin position="1067"/>
        <end position="1231"/>
    </location>
</feature>
<feature type="region of interest" description="Disordered" evidence="2">
    <location>
        <begin position="44"/>
        <end position="82"/>
    </location>
</feature>
<evidence type="ECO:0000256" key="1">
    <source>
        <dbReference type="SAM" id="Coils"/>
    </source>
</evidence>
<accession>A0ABD3PAK4</accession>
<feature type="compositionally biased region" description="Polar residues" evidence="2">
    <location>
        <begin position="1073"/>
        <end position="1098"/>
    </location>
</feature>
<feature type="compositionally biased region" description="Basic residues" evidence="2">
    <location>
        <begin position="1204"/>
        <end position="1213"/>
    </location>
</feature>
<feature type="region of interest" description="Disordered" evidence="2">
    <location>
        <begin position="1442"/>
        <end position="1495"/>
    </location>
</feature>
<dbReference type="EMBL" id="JABMIG020000228">
    <property type="protein sequence ID" value="KAL3784804.1"/>
    <property type="molecule type" value="Genomic_DNA"/>
</dbReference>
<feature type="coiled-coil region" evidence="1">
    <location>
        <begin position="549"/>
        <end position="597"/>
    </location>
</feature>
<gene>
    <name evidence="3" type="ORF">HJC23_013844</name>
</gene>
<keyword evidence="4" id="KW-1185">Reference proteome</keyword>
<feature type="region of interest" description="Disordered" evidence="2">
    <location>
        <begin position="483"/>
        <end position="510"/>
    </location>
</feature>
<feature type="compositionally biased region" description="Polar residues" evidence="2">
    <location>
        <begin position="751"/>
        <end position="763"/>
    </location>
</feature>
<feature type="compositionally biased region" description="Basic and acidic residues" evidence="2">
    <location>
        <begin position="1214"/>
        <end position="1229"/>
    </location>
</feature>
<feature type="region of interest" description="Disordered" evidence="2">
    <location>
        <begin position="978"/>
        <end position="997"/>
    </location>
</feature>
<feature type="compositionally biased region" description="Polar residues" evidence="2">
    <location>
        <begin position="627"/>
        <end position="647"/>
    </location>
</feature>
<feature type="compositionally biased region" description="Basic residues" evidence="2">
    <location>
        <begin position="1123"/>
        <end position="1132"/>
    </location>
</feature>
<feature type="compositionally biased region" description="Basic and acidic residues" evidence="2">
    <location>
        <begin position="772"/>
        <end position="786"/>
    </location>
</feature>
<keyword evidence="1" id="KW-0175">Coiled coil</keyword>
<feature type="region of interest" description="Disordered" evidence="2">
    <location>
        <begin position="662"/>
        <end position="695"/>
    </location>
</feature>
<feature type="region of interest" description="Disordered" evidence="2">
    <location>
        <begin position="598"/>
        <end position="647"/>
    </location>
</feature>
<protein>
    <submittedName>
        <fullName evidence="3">Uncharacterized protein</fullName>
    </submittedName>
</protein>
<proteinExistence type="predicted"/>
<reference evidence="3 4" key="1">
    <citation type="journal article" date="2020" name="G3 (Bethesda)">
        <title>Improved Reference Genome for Cyclotella cryptica CCMP332, a Model for Cell Wall Morphogenesis, Salinity Adaptation, and Lipid Production in Diatoms (Bacillariophyta).</title>
        <authorList>
            <person name="Roberts W.R."/>
            <person name="Downey K.M."/>
            <person name="Ruck E.C."/>
            <person name="Traller J.C."/>
            <person name="Alverson A.J."/>
        </authorList>
    </citation>
    <scope>NUCLEOTIDE SEQUENCE [LARGE SCALE GENOMIC DNA]</scope>
    <source>
        <strain evidence="3 4">CCMP332</strain>
    </source>
</reference>
<feature type="compositionally biased region" description="Low complexity" evidence="2">
    <location>
        <begin position="598"/>
        <end position="607"/>
    </location>
</feature>
<feature type="coiled-coil region" evidence="1">
    <location>
        <begin position="920"/>
        <end position="947"/>
    </location>
</feature>